<feature type="signal peptide" evidence="2">
    <location>
        <begin position="1"/>
        <end position="19"/>
    </location>
</feature>
<organism evidence="3 4">
    <name type="scientific">Loktanella atrilutea</name>
    <dbReference type="NCBI Taxonomy" id="366533"/>
    <lineage>
        <taxon>Bacteria</taxon>
        <taxon>Pseudomonadati</taxon>
        <taxon>Pseudomonadota</taxon>
        <taxon>Alphaproteobacteria</taxon>
        <taxon>Rhodobacterales</taxon>
        <taxon>Roseobacteraceae</taxon>
        <taxon>Loktanella</taxon>
    </lineage>
</organism>
<dbReference type="PANTHER" id="PTHR30203">
    <property type="entry name" value="OUTER MEMBRANE CATION EFFLUX PROTEIN"/>
    <property type="match status" value="1"/>
</dbReference>
<feature type="chain" id="PRO_5012341290" evidence="2">
    <location>
        <begin position="20"/>
        <end position="248"/>
    </location>
</feature>
<keyword evidence="2" id="KW-0732">Signal</keyword>
<dbReference type="Gene3D" id="2.20.200.10">
    <property type="entry name" value="Outer membrane efflux proteins (OEP)"/>
    <property type="match status" value="1"/>
</dbReference>
<dbReference type="EMBL" id="FQUE01000012">
    <property type="protein sequence ID" value="SHF75985.1"/>
    <property type="molecule type" value="Genomic_DNA"/>
</dbReference>
<proteinExistence type="inferred from homology"/>
<evidence type="ECO:0000256" key="1">
    <source>
        <dbReference type="ARBA" id="ARBA00007613"/>
    </source>
</evidence>
<evidence type="ECO:0000313" key="4">
    <source>
        <dbReference type="Proteomes" id="UP000183987"/>
    </source>
</evidence>
<dbReference type="PROSITE" id="PS51257">
    <property type="entry name" value="PROKAR_LIPOPROTEIN"/>
    <property type="match status" value="1"/>
</dbReference>
<dbReference type="STRING" id="366533.SAMN05444339_1129"/>
<accession>A0A1M5E9W5</accession>
<dbReference type="GO" id="GO:0015562">
    <property type="term" value="F:efflux transmembrane transporter activity"/>
    <property type="evidence" value="ECO:0007669"/>
    <property type="project" value="InterPro"/>
</dbReference>
<comment type="similarity">
    <text evidence="1">Belongs to the outer membrane factor (OMF) (TC 1.B.17) family.</text>
</comment>
<evidence type="ECO:0000256" key="2">
    <source>
        <dbReference type="SAM" id="SignalP"/>
    </source>
</evidence>
<dbReference type="RefSeq" id="WP_245810761.1">
    <property type="nucleotide sequence ID" value="NZ_FQUE01000012.1"/>
</dbReference>
<dbReference type="SUPFAM" id="SSF56954">
    <property type="entry name" value="Outer membrane efflux proteins (OEP)"/>
    <property type="match status" value="1"/>
</dbReference>
<dbReference type="Proteomes" id="UP000183987">
    <property type="component" value="Unassembled WGS sequence"/>
</dbReference>
<dbReference type="Pfam" id="PF02321">
    <property type="entry name" value="OEP"/>
    <property type="match status" value="1"/>
</dbReference>
<keyword evidence="4" id="KW-1185">Reference proteome</keyword>
<gene>
    <name evidence="3" type="ORF">SAMN05444339_1129</name>
</gene>
<protein>
    <submittedName>
        <fullName evidence="3">Outer membrane efflux protein</fullName>
    </submittedName>
</protein>
<evidence type="ECO:0000313" key="3">
    <source>
        <dbReference type="EMBL" id="SHF75985.1"/>
    </source>
</evidence>
<dbReference type="AlphaFoldDB" id="A0A1M5E9W5"/>
<dbReference type="Gene3D" id="1.20.1600.10">
    <property type="entry name" value="Outer membrane efflux proteins (OEP)"/>
    <property type="match status" value="1"/>
</dbReference>
<dbReference type="InterPro" id="IPR003423">
    <property type="entry name" value="OMP_efflux"/>
</dbReference>
<sequence length="248" mass="25932">MLKSILLSGAALCTLTACTVVGPDYTVPQTAMSASFVGGGADAGNVTQDAWWKRLDDRQLNELIARGLAQNIDIATAVQRITTAEAGLRQTGATAQVSGGIDAQIQRGGGEAIPTTTTERGTFGANYILDLFGGVRRNEEQALAGVAAAQFDVGTVRLAFLSGITSNYIDARYFQQALALSRQNIESRRQTLSLVQSQVEFGVVSDLNLAQAQAQVDTAVAALPPLEAAFDARAFAIATLLAEPAGPC</sequence>
<reference evidence="4" key="1">
    <citation type="submission" date="2016-11" db="EMBL/GenBank/DDBJ databases">
        <authorList>
            <person name="Varghese N."/>
            <person name="Submissions S."/>
        </authorList>
    </citation>
    <scope>NUCLEOTIDE SEQUENCE [LARGE SCALE GENOMIC DNA]</scope>
    <source>
        <strain evidence="4">DSM 29326</strain>
    </source>
</reference>
<dbReference type="InterPro" id="IPR010131">
    <property type="entry name" value="MdtP/NodT-like"/>
</dbReference>
<name>A0A1M5E9W5_LOKAT</name>